<organism evidence="1 2">
    <name type="scientific">Sphingomonas trueperi</name>
    <dbReference type="NCBI Taxonomy" id="53317"/>
    <lineage>
        <taxon>Bacteria</taxon>
        <taxon>Pseudomonadati</taxon>
        <taxon>Pseudomonadota</taxon>
        <taxon>Alphaproteobacteria</taxon>
        <taxon>Sphingomonadales</taxon>
        <taxon>Sphingomonadaceae</taxon>
        <taxon>Sphingomonas</taxon>
    </lineage>
</organism>
<evidence type="ECO:0000313" key="2">
    <source>
        <dbReference type="Proteomes" id="UP000531251"/>
    </source>
</evidence>
<dbReference type="RefSeq" id="WP_125973620.1">
    <property type="nucleotide sequence ID" value="NZ_BAAADY010000013.1"/>
</dbReference>
<protein>
    <recommendedName>
        <fullName evidence="3">YdhG-like domain-containing protein</fullName>
    </recommendedName>
</protein>
<reference evidence="1 2" key="1">
    <citation type="submission" date="2020-03" db="EMBL/GenBank/DDBJ databases">
        <title>Genomic Encyclopedia of Type Strains, Phase IV (KMG-IV): sequencing the most valuable type-strain genomes for metagenomic binning, comparative biology and taxonomic classification.</title>
        <authorList>
            <person name="Goeker M."/>
        </authorList>
    </citation>
    <scope>NUCLEOTIDE SEQUENCE [LARGE SCALE GENOMIC DNA]</scope>
    <source>
        <strain evidence="1 2">DSM 7225</strain>
    </source>
</reference>
<dbReference type="AlphaFoldDB" id="A0A7X5XXT2"/>
<name>A0A7X5XXT2_9SPHN</name>
<keyword evidence="2" id="KW-1185">Reference proteome</keyword>
<evidence type="ECO:0008006" key="3">
    <source>
        <dbReference type="Google" id="ProtNLM"/>
    </source>
</evidence>
<comment type="caution">
    <text evidence="1">The sequence shown here is derived from an EMBL/GenBank/DDBJ whole genome shotgun (WGS) entry which is preliminary data.</text>
</comment>
<dbReference type="Proteomes" id="UP000531251">
    <property type="component" value="Unassembled WGS sequence"/>
</dbReference>
<proteinExistence type="predicted"/>
<accession>A0A7X5XXT2</accession>
<gene>
    <name evidence="1" type="ORF">GGR89_001626</name>
</gene>
<dbReference type="EMBL" id="JAATJB010000004">
    <property type="protein sequence ID" value="NJB97314.1"/>
    <property type="molecule type" value="Genomic_DNA"/>
</dbReference>
<evidence type="ECO:0000313" key="1">
    <source>
        <dbReference type="EMBL" id="NJB97314.1"/>
    </source>
</evidence>
<sequence>MAGPDGTCDAASSADLAISLAAARALLQSAWPEAVEREAAREPGRTLLYTSSGGGAAVLRLVVDPPNLLLHFAEGAGLPDPAGLLRGEGRRGRFVCLGAVASGDERALRALIAVAAAGASATTEIDIDHKPGATA</sequence>